<organism evidence="1 2">
    <name type="scientific">Insulibacter thermoxylanivorax</name>
    <dbReference type="NCBI Taxonomy" id="2749268"/>
    <lineage>
        <taxon>Bacteria</taxon>
        <taxon>Bacillati</taxon>
        <taxon>Bacillota</taxon>
        <taxon>Bacilli</taxon>
        <taxon>Bacillales</taxon>
        <taxon>Paenibacillaceae</taxon>
        <taxon>Insulibacter</taxon>
    </lineage>
</organism>
<dbReference type="Proteomes" id="UP000654993">
    <property type="component" value="Unassembled WGS sequence"/>
</dbReference>
<accession>A0A916VH25</accession>
<gene>
    <name evidence="1" type="ORF">PRECH8_24520</name>
</gene>
<comment type="caution">
    <text evidence="1">The sequence shown here is derived from an EMBL/GenBank/DDBJ whole genome shotgun (WGS) entry which is preliminary data.</text>
</comment>
<evidence type="ECO:0000313" key="1">
    <source>
        <dbReference type="EMBL" id="GFR39156.1"/>
    </source>
</evidence>
<proteinExistence type="predicted"/>
<keyword evidence="2" id="KW-1185">Reference proteome</keyword>
<dbReference type="InterPro" id="IPR045527">
    <property type="entry name" value="DUF6470"/>
</dbReference>
<evidence type="ECO:0000313" key="2">
    <source>
        <dbReference type="Proteomes" id="UP000654993"/>
    </source>
</evidence>
<protein>
    <submittedName>
        <fullName evidence="1">Uncharacterized protein</fullName>
    </submittedName>
</protein>
<dbReference type="Pfam" id="PF20074">
    <property type="entry name" value="DUF6470"/>
    <property type="match status" value="1"/>
</dbReference>
<dbReference type="AlphaFoldDB" id="A0A916VH25"/>
<reference evidence="1" key="2">
    <citation type="journal article" date="2021" name="Data Brief">
        <title>Draft genome sequence data of the facultative, thermophilic, xylanolytic bacterium Paenibacillus sp. strain DA-C8.</title>
        <authorList>
            <person name="Chhe C."/>
            <person name="Uke A."/>
            <person name="Baramee S."/>
            <person name="Ungkulpasvich U."/>
            <person name="Tachaapaikoon C."/>
            <person name="Pason P."/>
            <person name="Waeonukul R."/>
            <person name="Ratanakhanokchai K."/>
            <person name="Kosugi A."/>
        </authorList>
    </citation>
    <scope>NUCLEOTIDE SEQUENCE</scope>
    <source>
        <strain evidence="1">DA-C8</strain>
    </source>
</reference>
<name>A0A916VH25_9BACL</name>
<dbReference type="EMBL" id="BMAQ01000035">
    <property type="protein sequence ID" value="GFR39156.1"/>
    <property type="molecule type" value="Genomic_DNA"/>
</dbReference>
<sequence length="154" mass="17513">MIFSVSNQPMPYSRLMTSREQQQEKVEVDASYTPAEIEIHKRNPDMEADWDSVREEIGYLGPDAQIKELQARAQQKLAEGIAARVQAGKRARDIHKEPGNIFGKLAFERYQAYRRADIQLDAAPKFGVQIDVRIYPPEIEVETNVLKLKGADSP</sequence>
<reference evidence="1" key="1">
    <citation type="submission" date="2020-08" db="EMBL/GenBank/DDBJ databases">
        <authorList>
            <person name="Uke A."/>
            <person name="Chhe C."/>
            <person name="Baramee S."/>
            <person name="Kosugi A."/>
        </authorList>
    </citation>
    <scope>NUCLEOTIDE SEQUENCE</scope>
    <source>
        <strain evidence="1">DA-C8</strain>
    </source>
</reference>